<proteinExistence type="predicted"/>
<protein>
    <submittedName>
        <fullName evidence="1">Uncharacterized protein</fullName>
    </submittedName>
</protein>
<sequence>MHTLVIIERSSDMLDLRDPGTKLVLPPFMGNPGYRLDIWGEGFPDAAMVAGGNGGLLGAVALASASRTHRRIYEFAEQCLDEDRLVDVVKIQILFMFHRSHRRNVRAIVKAIRLLNNDARWRKLPDRYRRALRACRIVLMSCESGIEMNPADATRYRSFANQFHDLRIASAVTFRLEQKPPPARPPQFWDPFIYTFSTGDFIHGGTRLHPNHVSFVSFTNTGVLGQGDDEHVDTIPGQTSAETPAAGKVHKYEGANYVGSLDVAAGADYDATSDAF</sequence>
<dbReference type="EMBL" id="JAUHHC010000001">
    <property type="protein sequence ID" value="MDN3919013.1"/>
    <property type="molecule type" value="Genomic_DNA"/>
</dbReference>
<reference evidence="1 2" key="1">
    <citation type="submission" date="2023-06" db="EMBL/GenBank/DDBJ databases">
        <title>Pelomonas sp. PFR6 16S ribosomal RNA gene Genome sequencing and assembly.</title>
        <authorList>
            <person name="Woo H."/>
        </authorList>
    </citation>
    <scope>NUCLEOTIDE SEQUENCE [LARGE SCALE GENOMIC DNA]</scope>
    <source>
        <strain evidence="1 2">PFR6</strain>
    </source>
</reference>
<comment type="caution">
    <text evidence="1">The sequence shown here is derived from an EMBL/GenBank/DDBJ whole genome shotgun (WGS) entry which is preliminary data.</text>
</comment>
<dbReference type="RefSeq" id="WP_290357335.1">
    <property type="nucleotide sequence ID" value="NZ_JAUHHC010000001.1"/>
</dbReference>
<evidence type="ECO:0000313" key="1">
    <source>
        <dbReference type="EMBL" id="MDN3919013.1"/>
    </source>
</evidence>
<organism evidence="1 2">
    <name type="scientific">Roseateles violae</name>
    <dbReference type="NCBI Taxonomy" id="3058042"/>
    <lineage>
        <taxon>Bacteria</taxon>
        <taxon>Pseudomonadati</taxon>
        <taxon>Pseudomonadota</taxon>
        <taxon>Betaproteobacteria</taxon>
        <taxon>Burkholderiales</taxon>
        <taxon>Sphaerotilaceae</taxon>
        <taxon>Roseateles</taxon>
    </lineage>
</organism>
<name>A0ABT8DM64_9BURK</name>
<accession>A0ABT8DM64</accession>
<gene>
    <name evidence="1" type="ORF">QWJ38_01855</name>
</gene>
<keyword evidence="2" id="KW-1185">Reference proteome</keyword>
<dbReference type="Proteomes" id="UP001228044">
    <property type="component" value="Unassembled WGS sequence"/>
</dbReference>
<evidence type="ECO:0000313" key="2">
    <source>
        <dbReference type="Proteomes" id="UP001228044"/>
    </source>
</evidence>